<reference evidence="1" key="3">
    <citation type="submission" date="2025-08" db="UniProtKB">
        <authorList>
            <consortium name="Ensembl"/>
        </authorList>
    </citation>
    <scope>IDENTIFICATION</scope>
    <source>
        <strain evidence="1">17573</strain>
    </source>
</reference>
<keyword evidence="2" id="KW-1185">Reference proteome</keyword>
<dbReference type="Proteomes" id="UP000006718">
    <property type="component" value="Chromosome 14"/>
</dbReference>
<evidence type="ECO:0000313" key="1">
    <source>
        <dbReference type="Ensembl" id="ENSMMUP00000074599.1"/>
    </source>
</evidence>
<dbReference type="PANTHER" id="PTHR12138:SF75">
    <property type="entry name" value="SECRETED PROTEIN"/>
    <property type="match status" value="1"/>
</dbReference>
<reference evidence="1" key="4">
    <citation type="submission" date="2025-09" db="UniProtKB">
        <authorList>
            <consortium name="Ensembl"/>
        </authorList>
    </citation>
    <scope>IDENTIFICATION</scope>
    <source>
        <strain evidence="1">17573</strain>
    </source>
</reference>
<dbReference type="Ensembl" id="ENSMMUT00000098433.1">
    <property type="protein sequence ID" value="ENSMMUP00000074599.1"/>
    <property type="gene ID" value="ENSMMUG00000059969.1"/>
</dbReference>
<sequence length="183" mass="19740">MGLQTLSATGVSWEGGTLLRLLAGAATGKGLQHLLGCLPSYLPEARCLSPEPSCHQICSVLFSPRENTLILRTNVVLGWKVCHPEGPAECQHLPAVVLCVCVFSCSGGKAYNHLFFFFFFLRRSLALSPRLECSGRISAHCKLRLPGLHHSPASASRVAGTTGAHHLARLVFCIFSRNGVSPY</sequence>
<dbReference type="PANTHER" id="PTHR12138">
    <property type="entry name" value="PRIMATE-EXPANDED PROTEIN FAMILY"/>
    <property type="match status" value="1"/>
</dbReference>
<protein>
    <submittedName>
        <fullName evidence="1">Uncharacterized protein</fullName>
    </submittedName>
</protein>
<reference evidence="2" key="1">
    <citation type="journal article" date="2007" name="Science">
        <title>Evolutionary and biomedical insights from the rhesus macaque genome.</title>
        <authorList>
            <person name="Gibbs R.A."/>
            <person name="Rogers J."/>
            <person name="Katze M.G."/>
            <person name="Bumgarner R."/>
            <person name="Weinstock G.M."/>
            <person name="Mardis E.R."/>
            <person name="Remington K.A."/>
            <person name="Strausberg R.L."/>
            <person name="Venter J.C."/>
            <person name="Wilson R.K."/>
            <person name="Batzer M.A."/>
            <person name="Bustamante C.D."/>
            <person name="Eichler E.E."/>
            <person name="Hahn M.W."/>
            <person name="Hardison R.C."/>
            <person name="Makova K.D."/>
            <person name="Miller W."/>
            <person name="Milosavljevic A."/>
            <person name="Palermo R.E."/>
            <person name="Siepel A."/>
            <person name="Sikela J.M."/>
            <person name="Attaway T."/>
            <person name="Bell S."/>
            <person name="Bernard K.E."/>
            <person name="Buhay C.J."/>
            <person name="Chandrabose M.N."/>
            <person name="Dao M."/>
            <person name="Davis C."/>
            <person name="Delehaunty K.D."/>
            <person name="Ding Y."/>
            <person name="Dinh H.H."/>
            <person name="Dugan-Rocha S."/>
            <person name="Fulton L.A."/>
            <person name="Gabisi R.A."/>
            <person name="Garner T.T."/>
            <person name="Godfrey J."/>
            <person name="Hawes A.C."/>
            <person name="Hernandez J."/>
            <person name="Hines S."/>
            <person name="Holder M."/>
            <person name="Hume J."/>
            <person name="Jhangiani S.N."/>
            <person name="Joshi V."/>
            <person name="Khan Z.M."/>
            <person name="Kirkness E.F."/>
            <person name="Cree A."/>
            <person name="Fowler R.G."/>
            <person name="Lee S."/>
            <person name="Lewis L.R."/>
            <person name="Li Z."/>
            <person name="Liu Y.-S."/>
            <person name="Moore S.M."/>
            <person name="Muzny D."/>
            <person name="Nazareth L.V."/>
            <person name="Ngo D.N."/>
            <person name="Okwuonu G.O."/>
            <person name="Pai G."/>
            <person name="Parker D."/>
            <person name="Paul H.A."/>
            <person name="Pfannkoch C."/>
            <person name="Pohl C.S."/>
            <person name="Rogers Y.-H.C."/>
            <person name="Ruiz S.J."/>
            <person name="Sabo A."/>
            <person name="Santibanez J."/>
            <person name="Schneider B.W."/>
            <person name="Smith S.M."/>
            <person name="Sodergren E."/>
            <person name="Svatek A.F."/>
            <person name="Utterback T.R."/>
            <person name="Vattathil S."/>
            <person name="Warren W."/>
            <person name="White C.S."/>
            <person name="Chinwalla A.T."/>
            <person name="Feng Y."/>
            <person name="Halpern A.L."/>
            <person name="Hillier L.W."/>
            <person name="Huang X."/>
            <person name="Minx P."/>
            <person name="Nelson J.O."/>
            <person name="Pepin K.H."/>
            <person name="Qin X."/>
            <person name="Sutton G.G."/>
            <person name="Venter E."/>
            <person name="Walenz B.P."/>
            <person name="Wallis J.W."/>
            <person name="Worley K.C."/>
            <person name="Yang S.-P."/>
            <person name="Jones S.M."/>
            <person name="Marra M.A."/>
            <person name="Rocchi M."/>
            <person name="Schein J.E."/>
            <person name="Baertsch R."/>
            <person name="Clarke L."/>
            <person name="Csuros M."/>
            <person name="Glasscock J."/>
            <person name="Harris R.A."/>
            <person name="Havlak P."/>
            <person name="Jackson A.R."/>
            <person name="Jiang H."/>
            <person name="Liu Y."/>
            <person name="Messina D.N."/>
            <person name="Shen Y."/>
            <person name="Song H.X.-Z."/>
            <person name="Wylie T."/>
            <person name="Zhang L."/>
            <person name="Birney E."/>
            <person name="Han K."/>
            <person name="Konkel M.K."/>
            <person name="Lee J."/>
            <person name="Smit A.F.A."/>
            <person name="Ullmer B."/>
            <person name="Wang H."/>
            <person name="Xing J."/>
            <person name="Burhans R."/>
            <person name="Cheng Z."/>
            <person name="Karro J.E."/>
            <person name="Ma J."/>
            <person name="Raney B."/>
            <person name="She X."/>
            <person name="Cox M.J."/>
            <person name="Demuth J.P."/>
            <person name="Dumas L.J."/>
            <person name="Han S.-G."/>
            <person name="Hopkins J."/>
            <person name="Karimpour-Fard A."/>
            <person name="Kim Y.H."/>
            <person name="Pollack J.R."/>
            <person name="Vinar T."/>
            <person name="Addo-Quaye C."/>
            <person name="Degenhardt J."/>
            <person name="Denby A."/>
            <person name="Hubisz M.J."/>
            <person name="Indap A."/>
            <person name="Kosiol C."/>
            <person name="Lahn B.T."/>
            <person name="Lawson H.A."/>
            <person name="Marklein A."/>
            <person name="Nielsen R."/>
            <person name="Vallender E.J."/>
            <person name="Clark A.G."/>
            <person name="Ferguson B."/>
            <person name="Hernandez R.D."/>
            <person name="Hirani K."/>
            <person name="Kehrer-Sawatzki H."/>
            <person name="Kolb J."/>
            <person name="Patil S."/>
            <person name="Pu L.-L."/>
            <person name="Ren Y."/>
            <person name="Smith D.G."/>
            <person name="Wheeler D.A."/>
            <person name="Schenck I."/>
            <person name="Ball E.V."/>
            <person name="Chen R."/>
            <person name="Cooper D.N."/>
            <person name="Giardine B."/>
            <person name="Hsu F."/>
            <person name="Kent W.J."/>
            <person name="Lesk A."/>
            <person name="Nelson D.L."/>
            <person name="O'brien W.E."/>
            <person name="Pruefer K."/>
            <person name="Stenson P.D."/>
            <person name="Wallace J.C."/>
            <person name="Ke H."/>
            <person name="Liu X.-M."/>
            <person name="Wang P."/>
            <person name="Xiang A.P."/>
            <person name="Yang F."/>
            <person name="Barber G.P."/>
            <person name="Haussler D."/>
            <person name="Karolchik D."/>
            <person name="Kern A.D."/>
            <person name="Kuhn R.M."/>
            <person name="Smith K.E."/>
            <person name="Zwieg A.S."/>
        </authorList>
    </citation>
    <scope>NUCLEOTIDE SEQUENCE [LARGE SCALE GENOMIC DNA]</scope>
    <source>
        <strain evidence="2">17573</strain>
    </source>
</reference>
<dbReference type="InParanoid" id="A0A5F8ACE2"/>
<accession>A0A5F8ACE2</accession>
<dbReference type="GeneTree" id="ENSGT00940000163505"/>
<proteinExistence type="predicted"/>
<dbReference type="PaxDb" id="9544-ENSMMUP00000033704"/>
<organism evidence="1 2">
    <name type="scientific">Macaca mulatta</name>
    <name type="common">Rhesus macaque</name>
    <dbReference type="NCBI Taxonomy" id="9544"/>
    <lineage>
        <taxon>Eukaryota</taxon>
        <taxon>Metazoa</taxon>
        <taxon>Chordata</taxon>
        <taxon>Craniata</taxon>
        <taxon>Vertebrata</taxon>
        <taxon>Euteleostomi</taxon>
        <taxon>Mammalia</taxon>
        <taxon>Eutheria</taxon>
        <taxon>Euarchontoglires</taxon>
        <taxon>Primates</taxon>
        <taxon>Haplorrhini</taxon>
        <taxon>Catarrhini</taxon>
        <taxon>Cercopithecidae</taxon>
        <taxon>Cercopithecinae</taxon>
        <taxon>Macaca</taxon>
    </lineage>
</organism>
<dbReference type="VEuPathDB" id="HostDB:ENSMMUG00000059969"/>
<name>A0A5F8ACE2_MACMU</name>
<reference evidence="1" key="2">
    <citation type="submission" date="2019-01" db="EMBL/GenBank/DDBJ databases">
        <authorList>
            <person name="Graves T."/>
            <person name="Eichler E.E."/>
            <person name="Wilson R.K."/>
        </authorList>
    </citation>
    <scope>NUCLEOTIDE SEQUENCE [LARGE SCALE GENOMIC DNA]</scope>
    <source>
        <strain evidence="1">17573</strain>
    </source>
</reference>
<evidence type="ECO:0000313" key="2">
    <source>
        <dbReference type="Proteomes" id="UP000006718"/>
    </source>
</evidence>
<dbReference type="STRING" id="9544.ENSMMUP00000074599"/>
<dbReference type="AlphaFoldDB" id="A0A5F8ACE2"/>